<keyword evidence="3" id="KW-0378">Hydrolase</keyword>
<protein>
    <recommendedName>
        <fullName evidence="3">Cytokinin riboside 5'-monophosphate phosphoribohydrolase</fullName>
        <ecNumber evidence="3">3.2.2.n1</ecNumber>
    </recommendedName>
</protein>
<evidence type="ECO:0000256" key="1">
    <source>
        <dbReference type="ARBA" id="ARBA00000274"/>
    </source>
</evidence>
<keyword evidence="5" id="KW-1185">Reference proteome</keyword>
<proteinExistence type="inferred from homology"/>
<comment type="catalytic activity">
    <reaction evidence="1">
        <text>AMP + H2O = D-ribose 5-phosphate + adenine</text>
        <dbReference type="Rhea" id="RHEA:20129"/>
        <dbReference type="ChEBI" id="CHEBI:15377"/>
        <dbReference type="ChEBI" id="CHEBI:16708"/>
        <dbReference type="ChEBI" id="CHEBI:78346"/>
        <dbReference type="ChEBI" id="CHEBI:456215"/>
        <dbReference type="EC" id="3.2.2.4"/>
    </reaction>
</comment>
<reference evidence="4 5" key="1">
    <citation type="submission" date="2022-12" db="EMBL/GenBank/DDBJ databases">
        <title>Chitinophagaceae gen. sp. nov., a new member of the family Chitinophagaceae, isolated from soil in a chemical factory.</title>
        <authorList>
            <person name="Ke Z."/>
        </authorList>
    </citation>
    <scope>NUCLEOTIDE SEQUENCE [LARGE SCALE GENOMIC DNA]</scope>
    <source>
        <strain evidence="4 5">LY-5</strain>
    </source>
</reference>
<comment type="caution">
    <text evidence="4">The sequence shown here is derived from an EMBL/GenBank/DDBJ whole genome shotgun (WGS) entry which is preliminary data.</text>
</comment>
<keyword evidence="3" id="KW-0203">Cytokinin biosynthesis</keyword>
<dbReference type="RefSeq" id="WP_407030488.1">
    <property type="nucleotide sequence ID" value="NZ_JAQGEF010000004.1"/>
</dbReference>
<name>A0ABT4UH44_9BACT</name>
<dbReference type="Pfam" id="PF03641">
    <property type="entry name" value="Lysine_decarbox"/>
    <property type="match status" value="1"/>
</dbReference>
<dbReference type="SUPFAM" id="SSF102405">
    <property type="entry name" value="MCP/YpsA-like"/>
    <property type="match status" value="1"/>
</dbReference>
<dbReference type="EMBL" id="JAQGEF010000004">
    <property type="protein sequence ID" value="MDA3614162.1"/>
    <property type="molecule type" value="Genomic_DNA"/>
</dbReference>
<evidence type="ECO:0000256" key="3">
    <source>
        <dbReference type="RuleBase" id="RU363015"/>
    </source>
</evidence>
<dbReference type="EC" id="3.2.2.n1" evidence="3"/>
<comment type="similarity">
    <text evidence="2 3">Belongs to the LOG family.</text>
</comment>
<dbReference type="PANTHER" id="PTHR31223:SF70">
    <property type="entry name" value="LOG FAMILY PROTEIN YJL055W"/>
    <property type="match status" value="1"/>
</dbReference>
<dbReference type="InterPro" id="IPR005269">
    <property type="entry name" value="LOG"/>
</dbReference>
<evidence type="ECO:0000256" key="2">
    <source>
        <dbReference type="ARBA" id="ARBA00006763"/>
    </source>
</evidence>
<dbReference type="Gene3D" id="3.40.50.450">
    <property type="match status" value="1"/>
</dbReference>
<evidence type="ECO:0000313" key="4">
    <source>
        <dbReference type="EMBL" id="MDA3614162.1"/>
    </source>
</evidence>
<dbReference type="NCBIfam" id="TIGR00730">
    <property type="entry name" value="Rossman fold protein, TIGR00730 family"/>
    <property type="match status" value="1"/>
</dbReference>
<gene>
    <name evidence="4" type="ORF">O3P16_05045</name>
</gene>
<dbReference type="PANTHER" id="PTHR31223">
    <property type="entry name" value="LOG FAMILY PROTEIN YJL055W"/>
    <property type="match status" value="1"/>
</dbReference>
<dbReference type="Proteomes" id="UP001210231">
    <property type="component" value="Unassembled WGS sequence"/>
</dbReference>
<evidence type="ECO:0000313" key="5">
    <source>
        <dbReference type="Proteomes" id="UP001210231"/>
    </source>
</evidence>
<sequence>MRNIAVFCGSQNGNDEMFGIHASQIGSLIAQNNFGIVYGGSKKGLMGAVANAALEQNGAVIGIMPERLAEYDHSHNGITELLLVPDMHTRKKQMYNLCEAVIILPGGFGTMDELFEVLTWNQLAIHSKKVYILNTLGYYNDLYTSMQKMQKHGFLHSNLNENIEIHTNPVDLVAAILKN</sequence>
<accession>A0ABT4UH44</accession>
<dbReference type="InterPro" id="IPR031100">
    <property type="entry name" value="LOG_fam"/>
</dbReference>
<organism evidence="4 5">
    <name type="scientific">Polluticaenibacter yanchengensis</name>
    <dbReference type="NCBI Taxonomy" id="3014562"/>
    <lineage>
        <taxon>Bacteria</taxon>
        <taxon>Pseudomonadati</taxon>
        <taxon>Bacteroidota</taxon>
        <taxon>Chitinophagia</taxon>
        <taxon>Chitinophagales</taxon>
        <taxon>Chitinophagaceae</taxon>
        <taxon>Polluticaenibacter</taxon>
    </lineage>
</organism>